<evidence type="ECO:0000313" key="2">
    <source>
        <dbReference type="Proteomes" id="UP000488299"/>
    </source>
</evidence>
<evidence type="ECO:0000313" key="1">
    <source>
        <dbReference type="EMBL" id="KAB7729107.1"/>
    </source>
</evidence>
<protein>
    <submittedName>
        <fullName evidence="1">DUF4276 family protein</fullName>
    </submittedName>
</protein>
<accession>A0A7J5TX04</accession>
<gene>
    <name evidence="1" type="ORF">F5984_15775</name>
</gene>
<comment type="caution">
    <text evidence="1">The sequence shown here is derived from an EMBL/GenBank/DDBJ whole genome shotgun (WGS) entry which is preliminary data.</text>
</comment>
<dbReference type="Proteomes" id="UP000488299">
    <property type="component" value="Unassembled WGS sequence"/>
</dbReference>
<name>A0A7J5TX04_9BACT</name>
<sequence length="213" mass="24465">MSEITYTLLGDGSSDKALVPIINWTLERHFPDLIIQSQWADFSQLRNPPPINQLSKRIAVALQLFPCNWLFVHRDAEKQTVEMRQQEIDDAWREQKKTASQYQIVSVIPVRMTEAWLLIDEQAIRVAAANPSGKQRIQLPSVRLLESLSDPKNKLKQLLREASGLQGRRLQQFNESKAIQLVAQNIQDFSALKNLSAYAQFEEMVKRLPSPFL</sequence>
<reference evidence="1 2" key="1">
    <citation type="submission" date="2019-10" db="EMBL/GenBank/DDBJ databases">
        <title>Rudanella paleaurantiibacter sp. nov., isolated from sludge.</title>
        <authorList>
            <person name="Xu S.Q."/>
        </authorList>
    </citation>
    <scope>NUCLEOTIDE SEQUENCE [LARGE SCALE GENOMIC DNA]</scope>
    <source>
        <strain evidence="1 2">HX-22-17</strain>
    </source>
</reference>
<keyword evidence="2" id="KW-1185">Reference proteome</keyword>
<proteinExistence type="predicted"/>
<organism evidence="1 2">
    <name type="scientific">Rudanella paleaurantiibacter</name>
    <dbReference type="NCBI Taxonomy" id="2614655"/>
    <lineage>
        <taxon>Bacteria</taxon>
        <taxon>Pseudomonadati</taxon>
        <taxon>Bacteroidota</taxon>
        <taxon>Cytophagia</taxon>
        <taxon>Cytophagales</taxon>
        <taxon>Cytophagaceae</taxon>
        <taxon>Rudanella</taxon>
    </lineage>
</organism>
<dbReference type="EMBL" id="WELI01000006">
    <property type="protein sequence ID" value="KAB7729107.1"/>
    <property type="molecule type" value="Genomic_DNA"/>
</dbReference>
<dbReference type="AlphaFoldDB" id="A0A7J5TX04"/>
<dbReference type="RefSeq" id="WP_152125218.1">
    <property type="nucleotide sequence ID" value="NZ_WELI01000006.1"/>
</dbReference>